<accession>A0ACB5SQT0</accession>
<reference evidence="1" key="1">
    <citation type="submission" date="2023-04" db="EMBL/GenBank/DDBJ databases">
        <title>Ambrosiozyma monospora NBRC 10751.</title>
        <authorList>
            <person name="Ichikawa N."/>
            <person name="Sato H."/>
            <person name="Tonouchi N."/>
        </authorList>
    </citation>
    <scope>NUCLEOTIDE SEQUENCE</scope>
    <source>
        <strain evidence="1">NBRC 10751</strain>
    </source>
</reference>
<proteinExistence type="predicted"/>
<sequence>MSIRSSDFEPKVDDSDHPEKSLIQHYNLWRVFVDMTPELLAQLQEQQQKKQQQQHLSAQSSTLSFVHPSVQPSVPPPIQPSVETSTSTSVQPSHHLSVETSIQPYDQQLNTVDDDARRLFPHENAQSTSSTNADFPVTTGVQEEVTEQPSPSIFVPLPQAVDSPEAQIQLPSDYYSSVPKASTVRSLKRRQDQRKKLWEQSDFKDREKDYPGCTVTISDFSAKRYRFERRTIYTKEAYGKFTKIHDCDPEKTTKEVFLKKLKESKEGLIKALRSKPGWSKLRWVNVNGIEKSTFFSIMEEFELDPKATSYMFNASDNFNVDTYTNDQLFCELCVLHCFEDNTNNDHWAAILDPPHQESIVEKLHRLCPDVTTYLKEKSKLRIFEPDKIHQSFFADNDSEFSKKAKKFEESKLLNTLNYSIGVERAWLFKKETKEVISFFENTGEQVEEIVLFDFIRNLRFHGEIEIDDSVCFENILSAFASNLQALVRLYQGLLYKFKVDLNTNASTKRLQKLHLMTDELNALKVRVDRLAKMVNVIIDLSKLSPNSTPYMLELKETLEGDARTINEMIDSIKNLIQLTFNQVAANTNKYMSLLALVSMVFLPMSFVTSYFGMNYFNHLHNIGEFWVISLSLSIFTVCFVGFPSIKRALFDSYRRALKIYECLCLCVALFKKSMELLEEKTSHNESTTSATTTQSGVTEPRNQGSRTSVEQAMSSPLQAVRASISSNMRQRNSNNDVNSNSSQPKVNYALHTSGSPQTPIESPNDVTSPRNFTARQLNLNVGIQNLDGPSIQRSPEYQV</sequence>
<dbReference type="Proteomes" id="UP001165064">
    <property type="component" value="Unassembled WGS sequence"/>
</dbReference>
<comment type="caution">
    <text evidence="1">The sequence shown here is derived from an EMBL/GenBank/DDBJ whole genome shotgun (WGS) entry which is preliminary data.</text>
</comment>
<gene>
    <name evidence="1" type="ORF">Amon02_000002800</name>
</gene>
<name>A0ACB5SQT0_AMBMO</name>
<evidence type="ECO:0000313" key="2">
    <source>
        <dbReference type="Proteomes" id="UP001165064"/>
    </source>
</evidence>
<dbReference type="EMBL" id="BSXS01000001">
    <property type="protein sequence ID" value="GME70102.1"/>
    <property type="molecule type" value="Genomic_DNA"/>
</dbReference>
<evidence type="ECO:0000313" key="1">
    <source>
        <dbReference type="EMBL" id="GME70102.1"/>
    </source>
</evidence>
<keyword evidence="2" id="KW-1185">Reference proteome</keyword>
<organism evidence="1 2">
    <name type="scientific">Ambrosiozyma monospora</name>
    <name type="common">Yeast</name>
    <name type="synonym">Endomycopsis monosporus</name>
    <dbReference type="NCBI Taxonomy" id="43982"/>
    <lineage>
        <taxon>Eukaryota</taxon>
        <taxon>Fungi</taxon>
        <taxon>Dikarya</taxon>
        <taxon>Ascomycota</taxon>
        <taxon>Saccharomycotina</taxon>
        <taxon>Pichiomycetes</taxon>
        <taxon>Pichiales</taxon>
        <taxon>Pichiaceae</taxon>
        <taxon>Ambrosiozyma</taxon>
    </lineage>
</organism>
<protein>
    <submittedName>
        <fullName evidence="1">Unnamed protein product</fullName>
    </submittedName>
</protein>